<dbReference type="PANTHER" id="PTHR16120">
    <property type="entry name" value="AP-5 COMPLEX SUBUNIT SIGMA-1"/>
    <property type="match status" value="1"/>
</dbReference>
<organism evidence="1 2">
    <name type="scientific">Anaeramoeba ignava</name>
    <name type="common">Anaerobic marine amoeba</name>
    <dbReference type="NCBI Taxonomy" id="1746090"/>
    <lineage>
        <taxon>Eukaryota</taxon>
        <taxon>Metamonada</taxon>
        <taxon>Anaeramoebidae</taxon>
        <taxon>Anaeramoeba</taxon>
    </lineage>
</organism>
<name>A0A9Q0L6M5_ANAIG</name>
<evidence type="ECO:0000313" key="1">
    <source>
        <dbReference type="EMBL" id="KAJ5066375.1"/>
    </source>
</evidence>
<dbReference type="Gene3D" id="3.30.450.60">
    <property type="match status" value="1"/>
</dbReference>
<dbReference type="Pfam" id="PF15001">
    <property type="entry name" value="AP-5_subunit_s1"/>
    <property type="match status" value="1"/>
</dbReference>
<sequence length="190" mass="22112">MVVGFLIHVFTPKPSINSILFSNFYSTKLNDEDEIKRSTAIIQQVIQDYSFQEKCLKSTPINEGIDSKIKIQIQEKSVNIGSFRIPKGKLFDSPKIVLWKKVYEVFYTLILEKDENRKLAKYFLQQFVLSLNDLFRDDKISSKPRDLFTKAEEVLILVDQTLPGGQLIYPNSYLMKHIQKQTKTLISEKK</sequence>
<evidence type="ECO:0000313" key="2">
    <source>
        <dbReference type="Proteomes" id="UP001149090"/>
    </source>
</evidence>
<accession>A0A9Q0L6M5</accession>
<proteinExistence type="predicted"/>
<gene>
    <name evidence="1" type="ORF">M0811_13655</name>
</gene>
<dbReference type="GO" id="GO:0005829">
    <property type="term" value="C:cytosol"/>
    <property type="evidence" value="ECO:0007669"/>
    <property type="project" value="TreeGrafter"/>
</dbReference>
<reference evidence="1" key="1">
    <citation type="submission" date="2022-10" db="EMBL/GenBank/DDBJ databases">
        <title>Novel sulphate-reducing endosymbionts in the free-living metamonad Anaeramoeba.</title>
        <authorList>
            <person name="Jerlstrom-Hultqvist J."/>
            <person name="Cepicka I."/>
            <person name="Gallot-Lavallee L."/>
            <person name="Salas-Leiva D."/>
            <person name="Curtis B.A."/>
            <person name="Zahonova K."/>
            <person name="Pipaliya S."/>
            <person name="Dacks J."/>
            <person name="Roger A.J."/>
        </authorList>
    </citation>
    <scope>NUCLEOTIDE SEQUENCE</scope>
    <source>
        <strain evidence="1">BMAN</strain>
    </source>
</reference>
<dbReference type="AlphaFoldDB" id="A0A9Q0L6M5"/>
<dbReference type="OrthoDB" id="332930at2759"/>
<dbReference type="Proteomes" id="UP001149090">
    <property type="component" value="Unassembled WGS sequence"/>
</dbReference>
<dbReference type="PANTHER" id="PTHR16120:SF0">
    <property type="entry name" value="AP-5 COMPLEX SUBUNIT SIGMA-1"/>
    <property type="match status" value="1"/>
</dbReference>
<keyword evidence="2" id="KW-1185">Reference proteome</keyword>
<dbReference type="InterPro" id="IPR029392">
    <property type="entry name" value="AP-5_subunit_s1"/>
</dbReference>
<protein>
    <submittedName>
        <fullName evidence="1">Ap-5 complex subunit sigma-1</fullName>
    </submittedName>
</protein>
<dbReference type="GO" id="GO:0016197">
    <property type="term" value="P:endosomal transport"/>
    <property type="evidence" value="ECO:0007669"/>
    <property type="project" value="InterPro"/>
</dbReference>
<dbReference type="GO" id="GO:0005770">
    <property type="term" value="C:late endosome"/>
    <property type="evidence" value="ECO:0007669"/>
    <property type="project" value="TreeGrafter"/>
</dbReference>
<dbReference type="GO" id="GO:0030119">
    <property type="term" value="C:AP-type membrane coat adaptor complex"/>
    <property type="evidence" value="ECO:0007669"/>
    <property type="project" value="InterPro"/>
</dbReference>
<dbReference type="EMBL" id="JAPDFW010000144">
    <property type="protein sequence ID" value="KAJ5066375.1"/>
    <property type="molecule type" value="Genomic_DNA"/>
</dbReference>
<dbReference type="GO" id="GO:0000724">
    <property type="term" value="P:double-strand break repair via homologous recombination"/>
    <property type="evidence" value="ECO:0007669"/>
    <property type="project" value="InterPro"/>
</dbReference>
<dbReference type="GO" id="GO:0005764">
    <property type="term" value="C:lysosome"/>
    <property type="evidence" value="ECO:0007669"/>
    <property type="project" value="TreeGrafter"/>
</dbReference>
<comment type="caution">
    <text evidence="1">The sequence shown here is derived from an EMBL/GenBank/DDBJ whole genome shotgun (WGS) entry which is preliminary data.</text>
</comment>
<dbReference type="OMA" id="NIHLADY"/>